<feature type="domain" description="Integrase catalytic" evidence="5">
    <location>
        <begin position="746"/>
        <end position="819"/>
    </location>
</feature>
<dbReference type="PANTHER" id="PTHR42648:SF32">
    <property type="entry name" value="RIBONUCLEASE H-LIKE DOMAIN, GAG-PRE-INTEGRASE DOMAIN PROTEIN-RELATED"/>
    <property type="match status" value="1"/>
</dbReference>
<dbReference type="InterPro" id="IPR036397">
    <property type="entry name" value="RNaseH_sf"/>
</dbReference>
<dbReference type="SUPFAM" id="SSF57756">
    <property type="entry name" value="Retrovirus zinc finger-like domains"/>
    <property type="match status" value="1"/>
</dbReference>
<organism evidence="6">
    <name type="scientific">Tanacetum cinerariifolium</name>
    <name type="common">Dalmatian daisy</name>
    <name type="synonym">Chrysanthemum cinerariifolium</name>
    <dbReference type="NCBI Taxonomy" id="118510"/>
    <lineage>
        <taxon>Eukaryota</taxon>
        <taxon>Viridiplantae</taxon>
        <taxon>Streptophyta</taxon>
        <taxon>Embryophyta</taxon>
        <taxon>Tracheophyta</taxon>
        <taxon>Spermatophyta</taxon>
        <taxon>Magnoliopsida</taxon>
        <taxon>eudicotyledons</taxon>
        <taxon>Gunneridae</taxon>
        <taxon>Pentapetalae</taxon>
        <taxon>asterids</taxon>
        <taxon>campanulids</taxon>
        <taxon>Asterales</taxon>
        <taxon>Asteraceae</taxon>
        <taxon>Asteroideae</taxon>
        <taxon>Anthemideae</taxon>
        <taxon>Anthemidinae</taxon>
        <taxon>Tanacetum</taxon>
    </lineage>
</organism>
<dbReference type="EMBL" id="BKCJ010340877">
    <property type="protein sequence ID" value="GEZ91113.1"/>
    <property type="molecule type" value="Genomic_DNA"/>
</dbReference>
<dbReference type="GO" id="GO:0003676">
    <property type="term" value="F:nucleic acid binding"/>
    <property type="evidence" value="ECO:0007669"/>
    <property type="project" value="InterPro"/>
</dbReference>
<dbReference type="Gene3D" id="4.10.60.10">
    <property type="entry name" value="Zinc finger, CCHC-type"/>
    <property type="match status" value="1"/>
</dbReference>
<dbReference type="GO" id="GO:0015074">
    <property type="term" value="P:DNA integration"/>
    <property type="evidence" value="ECO:0007669"/>
    <property type="project" value="InterPro"/>
</dbReference>
<reference evidence="6" key="1">
    <citation type="journal article" date="2019" name="Sci. Rep.">
        <title>Draft genome of Tanacetum cinerariifolium, the natural source of mosquito coil.</title>
        <authorList>
            <person name="Yamashiro T."/>
            <person name="Shiraishi A."/>
            <person name="Satake H."/>
            <person name="Nakayama K."/>
        </authorList>
    </citation>
    <scope>NUCLEOTIDE SEQUENCE</scope>
</reference>
<dbReference type="InterPro" id="IPR036875">
    <property type="entry name" value="Znf_CCHC_sf"/>
</dbReference>
<comment type="caution">
    <text evidence="6">The sequence shown here is derived from an EMBL/GenBank/DDBJ whole genome shotgun (WGS) entry which is preliminary data.</text>
</comment>
<dbReference type="SUPFAM" id="SSF53098">
    <property type="entry name" value="Ribonuclease H-like"/>
    <property type="match status" value="1"/>
</dbReference>
<dbReference type="AlphaFoldDB" id="A0A699IWD6"/>
<dbReference type="InterPro" id="IPR012337">
    <property type="entry name" value="RNaseH-like_sf"/>
</dbReference>
<dbReference type="SMART" id="SM00343">
    <property type="entry name" value="ZnF_C2HC"/>
    <property type="match status" value="1"/>
</dbReference>
<sequence>MSIEQVIKGVVQPDAPTTAEKRLARKNELKTRGTLLMALPDKHQLKFNIHKDAKTLMEAIKKWFGGNKETKKRNKINLEEQSLDDLFNSLKIYEAKVKSSSSASTSTQNIAFVSSQNTNNTNEPVSDVASVFAASAKSNSPQLDNDHLKQIDADDLEEMDLKWQMVMLTVECYNCHRKGHFVRECRSPKDTRRNVQVESQRRSVPVETSTSNALVSQCDGLESIETRILVYQQNETIFEKDIKLLKLDVQRRDNALVVLRQKFEKAKQERDELKLKLEKFQTSSKNLSQLLASQTNDKTGLGYDNQVFTSSMFDCDEMFSFESDVSMPASPVYDRYQSGEGYHVVPPPYTGKFMPPKPDLVFHDAPHVNETVYTAFNVELSPTKPDKELSYTHRQSAPIIEDWVSDSKDESEAEPSQNDPSFVQPPEQVKNPRPSIKPVEHSIPAANHKTYIPNPKSHGNRKNRKACFVFTTTVPQPHVTRRRPAKTVVTKPYSPPRRNINRRPSLRPNNFLPKVITVKAPKANAVKGVQEIQVSYGLGNMSYLSDSKEINGGYVAFGGNPKGAKITSKGKIKTGKLDFDDVYFVKELKFNLFSISQMCDKKNSVLFTDTECIFLSFKFKLPDENQVLLRFPRDNNMYNMDLKNIVPFRDLTCLFAKATLDESTLWHRRLGHINFKIMNKLVKGNLVRGLPLKVFENNHTCVACRRASNIEPLVPWLFFLATKDETSPIRKTFINGIENQLSLKVKIIRSDNGTEFKNHDLNQFCKMKGIKREFSVPRTPQQNRIAERKNRTLIEAAKTMLADSLLPIPLWAESVNTAC</sequence>
<dbReference type="InterPro" id="IPR039537">
    <property type="entry name" value="Retrotran_Ty1/copia-like"/>
</dbReference>
<evidence type="ECO:0000256" key="2">
    <source>
        <dbReference type="SAM" id="Coils"/>
    </source>
</evidence>
<dbReference type="InterPro" id="IPR001584">
    <property type="entry name" value="Integrase_cat-core"/>
</dbReference>
<dbReference type="GO" id="GO:0008270">
    <property type="term" value="F:zinc ion binding"/>
    <property type="evidence" value="ECO:0007669"/>
    <property type="project" value="UniProtKB-KW"/>
</dbReference>
<dbReference type="InterPro" id="IPR001878">
    <property type="entry name" value="Znf_CCHC"/>
</dbReference>
<feature type="region of interest" description="Disordered" evidence="3">
    <location>
        <begin position="405"/>
        <end position="462"/>
    </location>
</feature>
<dbReference type="PROSITE" id="PS50994">
    <property type="entry name" value="INTEGRASE"/>
    <property type="match status" value="1"/>
</dbReference>
<evidence type="ECO:0000259" key="5">
    <source>
        <dbReference type="PROSITE" id="PS50994"/>
    </source>
</evidence>
<evidence type="ECO:0000259" key="4">
    <source>
        <dbReference type="PROSITE" id="PS50158"/>
    </source>
</evidence>
<name>A0A699IWD6_TANCI</name>
<keyword evidence="2" id="KW-0175">Coiled coil</keyword>
<evidence type="ECO:0000256" key="3">
    <source>
        <dbReference type="SAM" id="MobiDB-lite"/>
    </source>
</evidence>
<feature type="region of interest" description="Disordered" evidence="3">
    <location>
        <begin position="477"/>
        <end position="508"/>
    </location>
</feature>
<dbReference type="PANTHER" id="PTHR42648">
    <property type="entry name" value="TRANSPOSASE, PUTATIVE-RELATED"/>
    <property type="match status" value="1"/>
</dbReference>
<accession>A0A699IWD6</accession>
<keyword evidence="1" id="KW-0863">Zinc-finger</keyword>
<gene>
    <name evidence="6" type="ORF">Tci_563086</name>
</gene>
<feature type="coiled-coil region" evidence="2">
    <location>
        <begin position="256"/>
        <end position="290"/>
    </location>
</feature>
<dbReference type="Gene3D" id="3.30.420.10">
    <property type="entry name" value="Ribonuclease H-like superfamily/Ribonuclease H"/>
    <property type="match status" value="1"/>
</dbReference>
<evidence type="ECO:0000256" key="1">
    <source>
        <dbReference type="PROSITE-ProRule" id="PRU00047"/>
    </source>
</evidence>
<evidence type="ECO:0000313" key="6">
    <source>
        <dbReference type="EMBL" id="GEZ91113.1"/>
    </source>
</evidence>
<feature type="domain" description="CCHC-type" evidence="4">
    <location>
        <begin position="172"/>
        <end position="187"/>
    </location>
</feature>
<proteinExistence type="predicted"/>
<keyword evidence="1" id="KW-0479">Metal-binding</keyword>
<dbReference type="PROSITE" id="PS50158">
    <property type="entry name" value="ZF_CCHC"/>
    <property type="match status" value="1"/>
</dbReference>
<dbReference type="InterPro" id="IPR025724">
    <property type="entry name" value="GAG-pre-integrase_dom"/>
</dbReference>
<keyword evidence="1" id="KW-0862">Zinc</keyword>
<dbReference type="Pfam" id="PF13976">
    <property type="entry name" value="gag_pre-integrs"/>
    <property type="match status" value="1"/>
</dbReference>
<protein>
    <submittedName>
        <fullName evidence="6">Uncharacterized protein</fullName>
    </submittedName>
</protein>